<organism evidence="6 7">
    <name type="scientific">Molorchus minor</name>
    <dbReference type="NCBI Taxonomy" id="1323400"/>
    <lineage>
        <taxon>Eukaryota</taxon>
        <taxon>Metazoa</taxon>
        <taxon>Ecdysozoa</taxon>
        <taxon>Arthropoda</taxon>
        <taxon>Hexapoda</taxon>
        <taxon>Insecta</taxon>
        <taxon>Pterygota</taxon>
        <taxon>Neoptera</taxon>
        <taxon>Endopterygota</taxon>
        <taxon>Coleoptera</taxon>
        <taxon>Polyphaga</taxon>
        <taxon>Cucujiformia</taxon>
        <taxon>Chrysomeloidea</taxon>
        <taxon>Cerambycidae</taxon>
        <taxon>Lamiinae</taxon>
        <taxon>Monochamini</taxon>
        <taxon>Molorchus</taxon>
    </lineage>
</organism>
<keyword evidence="5" id="KW-0325">Glycoprotein</keyword>
<dbReference type="InterPro" id="IPR029058">
    <property type="entry name" value="AB_hydrolase_fold"/>
</dbReference>
<evidence type="ECO:0000256" key="4">
    <source>
        <dbReference type="ARBA" id="ARBA00022801"/>
    </source>
</evidence>
<dbReference type="EMBL" id="JAPWTJ010001643">
    <property type="protein sequence ID" value="KAJ8970312.1"/>
    <property type="molecule type" value="Genomic_DNA"/>
</dbReference>
<protein>
    <submittedName>
        <fullName evidence="6">Uncharacterized protein</fullName>
    </submittedName>
</protein>
<evidence type="ECO:0000256" key="2">
    <source>
        <dbReference type="ARBA" id="ARBA00022670"/>
    </source>
</evidence>
<dbReference type="Gene3D" id="1.20.120.980">
    <property type="entry name" value="Serine carboxypeptidase S28, SKS domain"/>
    <property type="match status" value="1"/>
</dbReference>
<dbReference type="PANTHER" id="PTHR11010:SF5">
    <property type="entry name" value="RE36938P-RELATED"/>
    <property type="match status" value="1"/>
</dbReference>
<evidence type="ECO:0000313" key="6">
    <source>
        <dbReference type="EMBL" id="KAJ8970312.1"/>
    </source>
</evidence>
<comment type="similarity">
    <text evidence="1">Belongs to the peptidase S28 family.</text>
</comment>
<evidence type="ECO:0000256" key="3">
    <source>
        <dbReference type="ARBA" id="ARBA00022729"/>
    </source>
</evidence>
<dbReference type="Pfam" id="PF05577">
    <property type="entry name" value="Peptidase_S28"/>
    <property type="match status" value="2"/>
</dbReference>
<keyword evidence="3" id="KW-0732">Signal</keyword>
<dbReference type="SUPFAM" id="SSF53474">
    <property type="entry name" value="alpha/beta-Hydrolases"/>
    <property type="match status" value="1"/>
</dbReference>
<proteinExistence type="inferred from homology"/>
<evidence type="ECO:0000313" key="7">
    <source>
        <dbReference type="Proteomes" id="UP001162164"/>
    </source>
</evidence>
<accession>A0ABQ9J0G2</accession>
<dbReference type="Proteomes" id="UP001162164">
    <property type="component" value="Unassembled WGS sequence"/>
</dbReference>
<name>A0ABQ9J0G2_9CUCU</name>
<keyword evidence="2" id="KW-0645">Protease</keyword>
<evidence type="ECO:0000256" key="1">
    <source>
        <dbReference type="ARBA" id="ARBA00011079"/>
    </source>
</evidence>
<keyword evidence="4" id="KW-0378">Hydrolase</keyword>
<dbReference type="PANTHER" id="PTHR11010">
    <property type="entry name" value="PROTEASE S28 PRO-X CARBOXYPEPTIDASE-RELATED"/>
    <property type="match status" value="1"/>
</dbReference>
<gene>
    <name evidence="6" type="ORF">NQ317_000772</name>
</gene>
<sequence>MIQQIQIIGYRRYFVNTEYFNSSKNDVAFLFIGGESEASVSWMTYGSWLDLAPRYGALLFQLEHRYYGESQPFSDLSIENMRYLTSSQVLADVAYFISSINEEYSLSPDVKWIVFGGSYAGSLAAWARLKYPHLIHGAVSSSGPVNVTLNYFEYMQVVADDLALSGQDCIETLRTAIAQVEDLIQNPGDDNVTDIFNLCDNIEDDAENTLNLANFFGAITDIFAAIAQYNKLFSELPTTDDICTILRNEEIGTEIYRLAEVNKLESVFGSDDSDCLDYKYETRQWSYQVCTEFGTFQTTDQEDQIFGNRLTLDFYVQPCIDVYDEEFNETFISNRVLETNINYGALNINVSNVVYVYGSYDPWSKAGLTVTTNPDSPVILINGTSHCANIDLSIEKMRYLTSAQALADMAYFISLMNEEYDLSPDVKWIVFGGSYAGTCQSRGQD</sequence>
<reference evidence="6" key="1">
    <citation type="journal article" date="2023" name="Insect Mol. Biol.">
        <title>Genome sequencing provides insights into the evolution of gene families encoding plant cell wall-degrading enzymes in longhorned beetles.</title>
        <authorList>
            <person name="Shin N.R."/>
            <person name="Okamura Y."/>
            <person name="Kirsch R."/>
            <person name="Pauchet Y."/>
        </authorList>
    </citation>
    <scope>NUCLEOTIDE SEQUENCE</scope>
    <source>
        <strain evidence="6">MMC_N1</strain>
    </source>
</reference>
<keyword evidence="7" id="KW-1185">Reference proteome</keyword>
<dbReference type="InterPro" id="IPR042269">
    <property type="entry name" value="Ser_carbopepase_S28_SKS"/>
</dbReference>
<dbReference type="InterPro" id="IPR008758">
    <property type="entry name" value="Peptidase_S28"/>
</dbReference>
<evidence type="ECO:0000256" key="5">
    <source>
        <dbReference type="ARBA" id="ARBA00023180"/>
    </source>
</evidence>
<dbReference type="Gene3D" id="3.40.50.1820">
    <property type="entry name" value="alpha/beta hydrolase"/>
    <property type="match status" value="2"/>
</dbReference>
<comment type="caution">
    <text evidence="6">The sequence shown here is derived from an EMBL/GenBank/DDBJ whole genome shotgun (WGS) entry which is preliminary data.</text>
</comment>